<dbReference type="RefSeq" id="WP_044894430.1">
    <property type="nucleotide sequence ID" value="NZ_JAUSTR010000001.1"/>
</dbReference>
<feature type="transmembrane region" description="Helical" evidence="1">
    <location>
        <begin position="6"/>
        <end position="25"/>
    </location>
</feature>
<sequence length="61" mass="7266">MKQLKSLILLFIGVLMIVQFRYQILNMLLGQKIIRHIFISLALNIPYMKERFLKNALLFQS</sequence>
<gene>
    <name evidence="2" type="ORF">J2S06_000415</name>
</gene>
<dbReference type="Proteomes" id="UP001225646">
    <property type="component" value="Unassembled WGS sequence"/>
</dbReference>
<accession>A0ABT9VKG6</accession>
<protein>
    <submittedName>
        <fullName evidence="2">Uncharacterized protein</fullName>
    </submittedName>
</protein>
<name>A0ABT9VKG6_9BACI</name>
<keyword evidence="1" id="KW-1133">Transmembrane helix</keyword>
<proteinExistence type="predicted"/>
<evidence type="ECO:0000256" key="1">
    <source>
        <dbReference type="SAM" id="Phobius"/>
    </source>
</evidence>
<evidence type="ECO:0000313" key="3">
    <source>
        <dbReference type="Proteomes" id="UP001225646"/>
    </source>
</evidence>
<keyword evidence="3" id="KW-1185">Reference proteome</keyword>
<comment type="caution">
    <text evidence="2">The sequence shown here is derived from an EMBL/GenBank/DDBJ whole genome shotgun (WGS) entry which is preliminary data.</text>
</comment>
<evidence type="ECO:0000313" key="2">
    <source>
        <dbReference type="EMBL" id="MDQ0161345.1"/>
    </source>
</evidence>
<dbReference type="EMBL" id="JAUSTR010000001">
    <property type="protein sequence ID" value="MDQ0161345.1"/>
    <property type="molecule type" value="Genomic_DNA"/>
</dbReference>
<keyword evidence="1" id="KW-0472">Membrane</keyword>
<reference evidence="2 3" key="1">
    <citation type="submission" date="2023-07" db="EMBL/GenBank/DDBJ databases">
        <title>Genomic Encyclopedia of Type Strains, Phase IV (KMG-IV): sequencing the most valuable type-strain genomes for metagenomic binning, comparative biology and taxonomic classification.</title>
        <authorList>
            <person name="Goeker M."/>
        </authorList>
    </citation>
    <scope>NUCLEOTIDE SEQUENCE [LARGE SCALE GENOMIC DNA]</scope>
    <source>
        <strain evidence="2 3">DSM 19092</strain>
    </source>
</reference>
<keyword evidence="1" id="KW-0812">Transmembrane</keyword>
<organism evidence="2 3">
    <name type="scientific">Aeribacillus alveayuensis</name>
    <dbReference type="NCBI Taxonomy" id="279215"/>
    <lineage>
        <taxon>Bacteria</taxon>
        <taxon>Bacillati</taxon>
        <taxon>Bacillota</taxon>
        <taxon>Bacilli</taxon>
        <taxon>Bacillales</taxon>
        <taxon>Bacillaceae</taxon>
        <taxon>Aeribacillus</taxon>
    </lineage>
</organism>